<feature type="compositionally biased region" description="Basic and acidic residues" evidence="1">
    <location>
        <begin position="155"/>
        <end position="176"/>
    </location>
</feature>
<evidence type="ECO:0000313" key="4">
    <source>
        <dbReference type="Proteomes" id="UP001424459"/>
    </source>
</evidence>
<organism evidence="3 4">
    <name type="scientific">Sphingomonas rosea</name>
    <dbReference type="NCBI Taxonomy" id="335605"/>
    <lineage>
        <taxon>Bacteria</taxon>
        <taxon>Pseudomonadati</taxon>
        <taxon>Pseudomonadota</taxon>
        <taxon>Alphaproteobacteria</taxon>
        <taxon>Sphingomonadales</taxon>
        <taxon>Sphingomonadaceae</taxon>
        <taxon>Sphingomonas</taxon>
    </lineage>
</organism>
<name>A0ABP7U9W4_9SPHN</name>
<feature type="region of interest" description="Disordered" evidence="1">
    <location>
        <begin position="65"/>
        <end position="93"/>
    </location>
</feature>
<keyword evidence="4" id="KW-1185">Reference proteome</keyword>
<protein>
    <submittedName>
        <fullName evidence="3">Hemerythrin domain-containing protein</fullName>
    </submittedName>
</protein>
<dbReference type="Pfam" id="PF01814">
    <property type="entry name" value="Hemerythrin"/>
    <property type="match status" value="1"/>
</dbReference>
<feature type="domain" description="Hemerythrin-like" evidence="2">
    <location>
        <begin position="3"/>
        <end position="122"/>
    </location>
</feature>
<evidence type="ECO:0000259" key="2">
    <source>
        <dbReference type="Pfam" id="PF01814"/>
    </source>
</evidence>
<dbReference type="PANTHER" id="PTHR35585">
    <property type="entry name" value="HHE DOMAIN PROTEIN (AFU_ORTHOLOGUE AFUA_4G00730)"/>
    <property type="match status" value="1"/>
</dbReference>
<dbReference type="InterPro" id="IPR012312">
    <property type="entry name" value="Hemerythrin-like"/>
</dbReference>
<comment type="caution">
    <text evidence="3">The sequence shown here is derived from an EMBL/GenBank/DDBJ whole genome shotgun (WGS) entry which is preliminary data.</text>
</comment>
<dbReference type="PANTHER" id="PTHR35585:SF1">
    <property type="entry name" value="HHE DOMAIN PROTEIN (AFU_ORTHOLOGUE AFUA_4G00730)"/>
    <property type="match status" value="1"/>
</dbReference>
<accession>A0ABP7U9W4</accession>
<sequence>MDITDLVLDQHQEQRRLFGLLQQMRGAKPDELSAVWNSLKGLLDAHAEAEERFLYPRLLEVGEGEADADSAKDETKDAIEDHNEIRDAGEAVDKEKVGSDKWFEAVTKADEENSKHLAEEERQGLADFREHASLDERHALGIQFIAYVSKHRHDAKAVDKDPDAYVKDPEAELAKA</sequence>
<dbReference type="Proteomes" id="UP001424459">
    <property type="component" value="Unassembled WGS sequence"/>
</dbReference>
<evidence type="ECO:0000256" key="1">
    <source>
        <dbReference type="SAM" id="MobiDB-lite"/>
    </source>
</evidence>
<reference evidence="4" key="1">
    <citation type="journal article" date="2019" name="Int. J. Syst. Evol. Microbiol.">
        <title>The Global Catalogue of Microorganisms (GCM) 10K type strain sequencing project: providing services to taxonomists for standard genome sequencing and annotation.</title>
        <authorList>
            <consortium name="The Broad Institute Genomics Platform"/>
            <consortium name="The Broad Institute Genome Sequencing Center for Infectious Disease"/>
            <person name="Wu L."/>
            <person name="Ma J."/>
        </authorList>
    </citation>
    <scope>NUCLEOTIDE SEQUENCE [LARGE SCALE GENOMIC DNA]</scope>
    <source>
        <strain evidence="4">JCM 17564</strain>
    </source>
</reference>
<feature type="compositionally biased region" description="Basic and acidic residues" evidence="1">
    <location>
        <begin position="69"/>
        <end position="93"/>
    </location>
</feature>
<feature type="region of interest" description="Disordered" evidence="1">
    <location>
        <begin position="153"/>
        <end position="176"/>
    </location>
</feature>
<dbReference type="Gene3D" id="1.20.120.520">
    <property type="entry name" value="nmb1532 protein domain like"/>
    <property type="match status" value="1"/>
</dbReference>
<evidence type="ECO:0000313" key="3">
    <source>
        <dbReference type="EMBL" id="GAA4038750.1"/>
    </source>
</evidence>
<gene>
    <name evidence="3" type="ORF">GCM10022281_19480</name>
</gene>
<proteinExistence type="predicted"/>
<dbReference type="EMBL" id="BAABBR010000001">
    <property type="protein sequence ID" value="GAA4038750.1"/>
    <property type="molecule type" value="Genomic_DNA"/>
</dbReference>
<dbReference type="RefSeq" id="WP_344696885.1">
    <property type="nucleotide sequence ID" value="NZ_BAABBR010000001.1"/>
</dbReference>